<dbReference type="PANTHER" id="PTHR22926:SF3">
    <property type="entry name" value="UNDECAPRENYL-PHOSPHATE ALPHA-N-ACETYLGLUCOSAMINYL 1-PHOSPHATE TRANSFERASE"/>
    <property type="match status" value="1"/>
</dbReference>
<dbReference type="GO" id="GO:0071555">
    <property type="term" value="P:cell wall organization"/>
    <property type="evidence" value="ECO:0007669"/>
    <property type="project" value="TreeGrafter"/>
</dbReference>
<feature type="transmembrane region" description="Helical" evidence="8">
    <location>
        <begin position="286"/>
        <end position="310"/>
    </location>
</feature>
<dbReference type="GO" id="GO:0044038">
    <property type="term" value="P:cell wall macromolecule biosynthetic process"/>
    <property type="evidence" value="ECO:0007669"/>
    <property type="project" value="TreeGrafter"/>
</dbReference>
<comment type="cofactor">
    <cofactor evidence="7">
        <name>Mg(2+)</name>
        <dbReference type="ChEBI" id="CHEBI:18420"/>
    </cofactor>
</comment>
<keyword evidence="10" id="KW-1185">Reference proteome</keyword>
<evidence type="ECO:0000256" key="2">
    <source>
        <dbReference type="ARBA" id="ARBA00022475"/>
    </source>
</evidence>
<evidence type="ECO:0000313" key="10">
    <source>
        <dbReference type="Proteomes" id="UP000323164"/>
    </source>
</evidence>
<evidence type="ECO:0000256" key="8">
    <source>
        <dbReference type="SAM" id="Phobius"/>
    </source>
</evidence>
<feature type="transmembrane region" description="Helical" evidence="8">
    <location>
        <begin position="69"/>
        <end position="87"/>
    </location>
</feature>
<keyword evidence="4 8" id="KW-0812">Transmembrane</keyword>
<feature type="binding site" evidence="7">
    <location>
        <position position="151"/>
    </location>
    <ligand>
        <name>Mg(2+)</name>
        <dbReference type="ChEBI" id="CHEBI:18420"/>
    </ligand>
</feature>
<evidence type="ECO:0000256" key="7">
    <source>
        <dbReference type="PIRSR" id="PIRSR600715-1"/>
    </source>
</evidence>
<reference evidence="9 10" key="1">
    <citation type="submission" date="2019-08" db="EMBL/GenBank/DDBJ databases">
        <title>Draft genome sequence of Lysobacter sp. UKS-15.</title>
        <authorList>
            <person name="Im W.-T."/>
        </authorList>
    </citation>
    <scope>NUCLEOTIDE SEQUENCE [LARGE SCALE GENOMIC DNA]</scope>
    <source>
        <strain evidence="9 10">UKS-15</strain>
    </source>
</reference>
<dbReference type="GO" id="GO:0009103">
    <property type="term" value="P:lipopolysaccharide biosynthetic process"/>
    <property type="evidence" value="ECO:0007669"/>
    <property type="project" value="TreeGrafter"/>
</dbReference>
<sequence length="389" mass="41383">MDSFASRVALSVALTALFLWTLQPLAYRFGLLDRPGGRKQHARPTPITGGLSIALAVYITILATTPASAVPWAYISGSFLLIVVGMLDDAFDLHWSLRVLAQSAAGLIMVYGGGVQVEYVGFIFSSTPIVLGPWAAPFTVFATIGIINAVNMCDGSDGLAGSLCLAALAMFGAAALYAGNDRLFADLLPFVSALVAFLAFNMRFPWQRRAKVFLGNAGSAFLGFTIAWVVFRLTQNAAHPVSPVLAPWLLAPPLIDCLVLIARRLKMGRSPFLADRDHMHHLLHEAGFGPNAIAVGLTTVSLVIGVAAALVLRTDAIAEGHLVVAFGVMLSAYYWLTSQRDRAMRILGPLNAMLRRVRGGVGTAARSPGYAVAVSDEQVEYVPGASGTR</sequence>
<dbReference type="Proteomes" id="UP000323164">
    <property type="component" value="Unassembled WGS sequence"/>
</dbReference>
<evidence type="ECO:0000256" key="3">
    <source>
        <dbReference type="ARBA" id="ARBA00022679"/>
    </source>
</evidence>
<evidence type="ECO:0000256" key="4">
    <source>
        <dbReference type="ARBA" id="ARBA00022692"/>
    </source>
</evidence>
<keyword evidence="2" id="KW-1003">Cell membrane</keyword>
<feature type="transmembrane region" description="Helical" evidence="8">
    <location>
        <begin position="159"/>
        <end position="177"/>
    </location>
</feature>
<gene>
    <name evidence="9" type="ORF">FW784_02585</name>
</gene>
<name>A0A5D8ZAV8_9GAMM</name>
<proteinExistence type="predicted"/>
<dbReference type="GO" id="GO:0046872">
    <property type="term" value="F:metal ion binding"/>
    <property type="evidence" value="ECO:0007669"/>
    <property type="project" value="UniProtKB-KW"/>
</dbReference>
<keyword evidence="7" id="KW-0460">Magnesium</keyword>
<dbReference type="Pfam" id="PF00953">
    <property type="entry name" value="Glycos_transf_4"/>
    <property type="match status" value="1"/>
</dbReference>
<feature type="transmembrane region" description="Helical" evidence="8">
    <location>
        <begin position="316"/>
        <end position="336"/>
    </location>
</feature>
<accession>A0A5D8ZAV8</accession>
<feature type="transmembrane region" description="Helical" evidence="8">
    <location>
        <begin position="245"/>
        <end position="265"/>
    </location>
</feature>
<evidence type="ECO:0000256" key="5">
    <source>
        <dbReference type="ARBA" id="ARBA00022989"/>
    </source>
</evidence>
<feature type="transmembrane region" description="Helical" evidence="8">
    <location>
        <begin position="183"/>
        <end position="200"/>
    </location>
</feature>
<keyword evidence="6 8" id="KW-0472">Membrane</keyword>
<keyword evidence="3 9" id="KW-0808">Transferase</keyword>
<dbReference type="CDD" id="cd06853">
    <property type="entry name" value="GT_WecA_like"/>
    <property type="match status" value="1"/>
</dbReference>
<feature type="transmembrane region" description="Helical" evidence="8">
    <location>
        <begin position="129"/>
        <end position="147"/>
    </location>
</feature>
<comment type="subcellular location">
    <subcellularLocation>
        <location evidence="1">Cell membrane</location>
        <topology evidence="1">Multi-pass membrane protein</topology>
    </subcellularLocation>
</comment>
<feature type="transmembrane region" description="Helical" evidence="8">
    <location>
        <begin position="212"/>
        <end position="233"/>
    </location>
</feature>
<keyword evidence="7" id="KW-0479">Metal-binding</keyword>
<dbReference type="AlphaFoldDB" id="A0A5D8ZAV8"/>
<dbReference type="EMBL" id="VTRV01000015">
    <property type="protein sequence ID" value="TZF91193.1"/>
    <property type="molecule type" value="Genomic_DNA"/>
</dbReference>
<evidence type="ECO:0000313" key="9">
    <source>
        <dbReference type="EMBL" id="TZF91193.1"/>
    </source>
</evidence>
<feature type="transmembrane region" description="Helical" evidence="8">
    <location>
        <begin position="99"/>
        <end position="117"/>
    </location>
</feature>
<keyword evidence="5 8" id="KW-1133">Transmembrane helix</keyword>
<dbReference type="GO" id="GO:0016780">
    <property type="term" value="F:phosphotransferase activity, for other substituted phosphate groups"/>
    <property type="evidence" value="ECO:0007669"/>
    <property type="project" value="InterPro"/>
</dbReference>
<dbReference type="PANTHER" id="PTHR22926">
    <property type="entry name" value="PHOSPHO-N-ACETYLMURAMOYL-PENTAPEPTIDE-TRANSFERASE"/>
    <property type="match status" value="1"/>
</dbReference>
<protein>
    <submittedName>
        <fullName evidence="9">Undecaprenyl/decaprenyl-phosphate alpha-N-acetylglucosaminyl 1-phosphate transferase</fullName>
    </submittedName>
</protein>
<dbReference type="GO" id="GO:0005886">
    <property type="term" value="C:plasma membrane"/>
    <property type="evidence" value="ECO:0007669"/>
    <property type="project" value="UniProtKB-SubCell"/>
</dbReference>
<feature type="transmembrane region" description="Helical" evidence="8">
    <location>
        <begin position="47"/>
        <end position="63"/>
    </location>
</feature>
<evidence type="ECO:0000256" key="1">
    <source>
        <dbReference type="ARBA" id="ARBA00004651"/>
    </source>
</evidence>
<feature type="transmembrane region" description="Helical" evidence="8">
    <location>
        <begin position="6"/>
        <end position="26"/>
    </location>
</feature>
<comment type="caution">
    <text evidence="9">The sequence shown here is derived from an EMBL/GenBank/DDBJ whole genome shotgun (WGS) entry which is preliminary data.</text>
</comment>
<organism evidence="9 10">
    <name type="scientific">Cognatilysobacter lacus</name>
    <dbReference type="NCBI Taxonomy" id="1643323"/>
    <lineage>
        <taxon>Bacteria</taxon>
        <taxon>Pseudomonadati</taxon>
        <taxon>Pseudomonadota</taxon>
        <taxon>Gammaproteobacteria</taxon>
        <taxon>Lysobacterales</taxon>
        <taxon>Lysobacteraceae</taxon>
        <taxon>Cognatilysobacter</taxon>
    </lineage>
</organism>
<dbReference type="OrthoDB" id="9803238at2"/>
<dbReference type="InterPro" id="IPR000715">
    <property type="entry name" value="Glycosyl_transferase_4"/>
</dbReference>
<evidence type="ECO:0000256" key="6">
    <source>
        <dbReference type="ARBA" id="ARBA00023136"/>
    </source>
</evidence>
<dbReference type="RefSeq" id="WP_149351799.1">
    <property type="nucleotide sequence ID" value="NZ_VTRV01000015.1"/>
</dbReference>